<reference evidence="3 4" key="1">
    <citation type="submission" date="2012-05" db="EMBL/GenBank/DDBJ databases">
        <authorList>
            <person name="Harkins D.M."/>
            <person name="Madupu R."/>
            <person name="Durkin A.S."/>
            <person name="Torralba M."/>
            <person name="Methe B."/>
            <person name="Sutton G.G."/>
            <person name="Nelson K.E."/>
        </authorList>
    </citation>
    <scope>NUCLEOTIDE SEQUENCE [LARGE SCALE GENOMIC DNA]</scope>
    <source>
        <strain evidence="3 4">F0489</strain>
    </source>
</reference>
<dbReference type="Pfam" id="PF13443">
    <property type="entry name" value="HTH_26"/>
    <property type="match status" value="1"/>
</dbReference>
<dbReference type="EMBL" id="AKFT01000148">
    <property type="protein sequence ID" value="EJF42244.1"/>
    <property type="molecule type" value="Genomic_DNA"/>
</dbReference>
<dbReference type="eggNOG" id="COG3655">
    <property type="taxonomic scope" value="Bacteria"/>
</dbReference>
<evidence type="ECO:0000256" key="1">
    <source>
        <dbReference type="SAM" id="MobiDB-lite"/>
    </source>
</evidence>
<dbReference type="PANTHER" id="PTHR37301">
    <property type="entry name" value="DNA-BINDING PROTEIN-RELATED"/>
    <property type="match status" value="1"/>
</dbReference>
<dbReference type="InterPro" id="IPR001387">
    <property type="entry name" value="Cro/C1-type_HTH"/>
</dbReference>
<dbReference type="PATRIC" id="fig|1125718.3.peg.1812"/>
<organism evidence="3 4">
    <name type="scientific">Actinomyces massiliensis F0489</name>
    <dbReference type="NCBI Taxonomy" id="1125718"/>
    <lineage>
        <taxon>Bacteria</taxon>
        <taxon>Bacillati</taxon>
        <taxon>Actinomycetota</taxon>
        <taxon>Actinomycetes</taxon>
        <taxon>Actinomycetales</taxon>
        <taxon>Actinomycetaceae</taxon>
        <taxon>Actinomyces</taxon>
    </lineage>
</organism>
<dbReference type="Gene3D" id="1.10.260.40">
    <property type="entry name" value="lambda repressor-like DNA-binding domains"/>
    <property type="match status" value="1"/>
</dbReference>
<dbReference type="InterPro" id="IPR010982">
    <property type="entry name" value="Lambda_DNA-bd_dom_sf"/>
</dbReference>
<evidence type="ECO:0000313" key="4">
    <source>
        <dbReference type="Proteomes" id="UP000002941"/>
    </source>
</evidence>
<dbReference type="AlphaFoldDB" id="J0N5Y8"/>
<proteinExistence type="predicted"/>
<evidence type="ECO:0000259" key="2">
    <source>
        <dbReference type="PROSITE" id="PS50943"/>
    </source>
</evidence>
<comment type="caution">
    <text evidence="3">The sequence shown here is derived from an EMBL/GenBank/DDBJ whole genome shotgun (WGS) entry which is preliminary data.</text>
</comment>
<dbReference type="SUPFAM" id="SSF47413">
    <property type="entry name" value="lambda repressor-like DNA-binding domains"/>
    <property type="match status" value="1"/>
</dbReference>
<feature type="region of interest" description="Disordered" evidence="1">
    <location>
        <begin position="1"/>
        <end position="21"/>
    </location>
</feature>
<gene>
    <name evidence="3" type="ORF">HMPREF1318_1445</name>
</gene>
<protein>
    <submittedName>
        <fullName evidence="3">DNA-binding helix-turn-helix protein</fullName>
    </submittedName>
</protein>
<accession>J0N5Y8</accession>
<keyword evidence="4" id="KW-1185">Reference proteome</keyword>
<evidence type="ECO:0000313" key="3">
    <source>
        <dbReference type="EMBL" id="EJF42244.1"/>
    </source>
</evidence>
<dbReference type="OrthoDB" id="9805309at2"/>
<keyword evidence="3" id="KW-0238">DNA-binding</keyword>
<feature type="domain" description="HTH cro/C1-type" evidence="2">
    <location>
        <begin position="31"/>
        <end position="86"/>
    </location>
</feature>
<sequence length="95" mass="9766">MTAVDERRTAAGGSARGRIGDGEEPRIVCHLDQLLETRGMTLVELSEQVGVTAVNLSVLKNGRAKAIRFSTLVAVCGALGCGVGDLLEIASGAAD</sequence>
<dbReference type="GO" id="GO:0003677">
    <property type="term" value="F:DNA binding"/>
    <property type="evidence" value="ECO:0007669"/>
    <property type="project" value="UniProtKB-KW"/>
</dbReference>
<dbReference type="SMART" id="SM00530">
    <property type="entry name" value="HTH_XRE"/>
    <property type="match status" value="1"/>
</dbReference>
<dbReference type="CDD" id="cd00093">
    <property type="entry name" value="HTH_XRE"/>
    <property type="match status" value="1"/>
</dbReference>
<dbReference type="PROSITE" id="PS50943">
    <property type="entry name" value="HTH_CROC1"/>
    <property type="match status" value="1"/>
</dbReference>
<dbReference type="PANTHER" id="PTHR37301:SF1">
    <property type="entry name" value="DNA-BINDING PROTEIN"/>
    <property type="match status" value="1"/>
</dbReference>
<dbReference type="Proteomes" id="UP000002941">
    <property type="component" value="Unassembled WGS sequence"/>
</dbReference>
<name>J0N5Y8_9ACTO</name>